<dbReference type="Proteomes" id="UP001314170">
    <property type="component" value="Unassembled WGS sequence"/>
</dbReference>
<sequence>MKGKSKGCHQFNPRMPVKVGPAYNDANDADIRILSQFNDPSLVLESTQADGQDHLMVVNKDDDVFSSGNTQNQGSHSFRHRNTMAVSKALSLVYSKLAIT</sequence>
<accession>A0AAV1QSW9</accession>
<protein>
    <submittedName>
        <fullName evidence="1">Uncharacterized protein</fullName>
    </submittedName>
</protein>
<proteinExistence type="predicted"/>
<reference evidence="1 2" key="1">
    <citation type="submission" date="2024-01" db="EMBL/GenBank/DDBJ databases">
        <authorList>
            <person name="Waweru B."/>
        </authorList>
    </citation>
    <scope>NUCLEOTIDE SEQUENCE [LARGE SCALE GENOMIC DNA]</scope>
</reference>
<gene>
    <name evidence="1" type="ORF">DCAF_LOCUS1530</name>
</gene>
<keyword evidence="2" id="KW-1185">Reference proteome</keyword>
<dbReference type="AlphaFoldDB" id="A0AAV1QSW9"/>
<name>A0AAV1QSW9_9ROSI</name>
<organism evidence="1 2">
    <name type="scientific">Dovyalis caffra</name>
    <dbReference type="NCBI Taxonomy" id="77055"/>
    <lineage>
        <taxon>Eukaryota</taxon>
        <taxon>Viridiplantae</taxon>
        <taxon>Streptophyta</taxon>
        <taxon>Embryophyta</taxon>
        <taxon>Tracheophyta</taxon>
        <taxon>Spermatophyta</taxon>
        <taxon>Magnoliopsida</taxon>
        <taxon>eudicotyledons</taxon>
        <taxon>Gunneridae</taxon>
        <taxon>Pentapetalae</taxon>
        <taxon>rosids</taxon>
        <taxon>fabids</taxon>
        <taxon>Malpighiales</taxon>
        <taxon>Salicaceae</taxon>
        <taxon>Flacourtieae</taxon>
        <taxon>Dovyalis</taxon>
    </lineage>
</organism>
<evidence type="ECO:0000313" key="2">
    <source>
        <dbReference type="Proteomes" id="UP001314170"/>
    </source>
</evidence>
<dbReference type="EMBL" id="CAWUPB010000175">
    <property type="protein sequence ID" value="CAK7323900.1"/>
    <property type="molecule type" value="Genomic_DNA"/>
</dbReference>
<comment type="caution">
    <text evidence="1">The sequence shown here is derived from an EMBL/GenBank/DDBJ whole genome shotgun (WGS) entry which is preliminary data.</text>
</comment>
<evidence type="ECO:0000313" key="1">
    <source>
        <dbReference type="EMBL" id="CAK7323900.1"/>
    </source>
</evidence>